<sequence>MKNVLCYGDSNTHGYDGVTGNRFPWGVRWTSLVQEALREEGVRIIEEGQNGRTTVWEDPIEGMKNGLKYLIPCLESHSPLDVVVLMLGTNDLKQRFSLTAADVAAGAEKLVKTIKMYFREKQEPVPKILLISPLKIREEILSHQFSPMFGGERAVRISKELAGYYREAARRQGCAFLDAAAVTLPCAQDAVHLDVEGHRALAGAVTEKLREILRERK</sequence>
<dbReference type="OrthoDB" id="164654at2"/>
<evidence type="ECO:0000313" key="2">
    <source>
        <dbReference type="EMBL" id="ANU76634.1"/>
    </source>
</evidence>
<dbReference type="SUPFAM" id="SSF52266">
    <property type="entry name" value="SGNH hydrolase"/>
    <property type="match status" value="1"/>
</dbReference>
<name>A0A1C7ICI8_9FIRM</name>
<keyword evidence="3" id="KW-1185">Reference proteome</keyword>
<dbReference type="PANTHER" id="PTHR30383">
    <property type="entry name" value="THIOESTERASE 1/PROTEASE 1/LYSOPHOSPHOLIPASE L1"/>
    <property type="match status" value="1"/>
</dbReference>
<protein>
    <recommendedName>
        <fullName evidence="1">SGNH hydrolase-type esterase domain-containing protein</fullName>
    </recommendedName>
</protein>
<dbReference type="PANTHER" id="PTHR30383:SF29">
    <property type="entry name" value="SGNH HYDROLASE-TYPE ESTERASE DOMAIN-CONTAINING PROTEIN"/>
    <property type="match status" value="1"/>
</dbReference>
<dbReference type="AlphaFoldDB" id="A0A1C7ICI8"/>
<accession>A0A1C7ICI8</accession>
<organism evidence="2 3">
    <name type="scientific">Blautia pseudococcoides</name>
    <dbReference type="NCBI Taxonomy" id="1796616"/>
    <lineage>
        <taxon>Bacteria</taxon>
        <taxon>Bacillati</taxon>
        <taxon>Bacillota</taxon>
        <taxon>Clostridia</taxon>
        <taxon>Lachnospirales</taxon>
        <taxon>Lachnospiraceae</taxon>
        <taxon>Blautia</taxon>
    </lineage>
</organism>
<dbReference type="InterPro" id="IPR036514">
    <property type="entry name" value="SGNH_hydro_sf"/>
</dbReference>
<dbReference type="STRING" id="1796616.A4V09_13155"/>
<dbReference type="RefSeq" id="WP_065542795.1">
    <property type="nucleotide sequence ID" value="NZ_CP015405.2"/>
</dbReference>
<dbReference type="Gene3D" id="3.40.50.1110">
    <property type="entry name" value="SGNH hydrolase"/>
    <property type="match status" value="1"/>
</dbReference>
<evidence type="ECO:0000313" key="3">
    <source>
        <dbReference type="Proteomes" id="UP000092574"/>
    </source>
</evidence>
<dbReference type="CDD" id="cd01839">
    <property type="entry name" value="SGNH_arylesterase_like"/>
    <property type="match status" value="1"/>
</dbReference>
<dbReference type="Pfam" id="PF13472">
    <property type="entry name" value="Lipase_GDSL_2"/>
    <property type="match status" value="1"/>
</dbReference>
<dbReference type="InterPro" id="IPR013830">
    <property type="entry name" value="SGNH_hydro"/>
</dbReference>
<feature type="domain" description="SGNH hydrolase-type esterase" evidence="1">
    <location>
        <begin position="6"/>
        <end position="200"/>
    </location>
</feature>
<dbReference type="KEGG" id="byl:A4V09_13155"/>
<dbReference type="InterPro" id="IPR051532">
    <property type="entry name" value="Ester_Hydrolysis_Enzymes"/>
</dbReference>
<gene>
    <name evidence="2" type="ORF">A4V09_13155</name>
</gene>
<proteinExistence type="predicted"/>
<evidence type="ECO:0000259" key="1">
    <source>
        <dbReference type="Pfam" id="PF13472"/>
    </source>
</evidence>
<dbReference type="Proteomes" id="UP000092574">
    <property type="component" value="Chromosome"/>
</dbReference>
<reference evidence="2" key="1">
    <citation type="submission" date="2017-04" db="EMBL/GenBank/DDBJ databases">
        <title>Complete Genome Sequences of Twelve Strains of a Stable Defined Moderately Diverse Mouse Microbiota 2 (sDMDMm2).</title>
        <authorList>
            <person name="Uchimura Y."/>
            <person name="Wyss M."/>
            <person name="Brugiroux S."/>
            <person name="Limenitakis J.P."/>
            <person name="Stecher B."/>
            <person name="McCoy K.D."/>
            <person name="Macpherson A.J."/>
        </authorList>
    </citation>
    <scope>NUCLEOTIDE SEQUENCE</scope>
    <source>
        <strain evidence="2">YL58</strain>
    </source>
</reference>
<dbReference type="EMBL" id="CP015405">
    <property type="protein sequence ID" value="ANU76634.1"/>
    <property type="molecule type" value="Genomic_DNA"/>
</dbReference>